<evidence type="ECO:0000313" key="1">
    <source>
        <dbReference type="EMBL" id="KAJ3832557.1"/>
    </source>
</evidence>
<evidence type="ECO:0000313" key="2">
    <source>
        <dbReference type="Proteomes" id="UP001163846"/>
    </source>
</evidence>
<dbReference type="EMBL" id="MU806920">
    <property type="protein sequence ID" value="KAJ3832557.1"/>
    <property type="molecule type" value="Genomic_DNA"/>
</dbReference>
<organism evidence="1 2">
    <name type="scientific">Lentinula raphanica</name>
    <dbReference type="NCBI Taxonomy" id="153919"/>
    <lineage>
        <taxon>Eukaryota</taxon>
        <taxon>Fungi</taxon>
        <taxon>Dikarya</taxon>
        <taxon>Basidiomycota</taxon>
        <taxon>Agaricomycotina</taxon>
        <taxon>Agaricomycetes</taxon>
        <taxon>Agaricomycetidae</taxon>
        <taxon>Agaricales</taxon>
        <taxon>Marasmiineae</taxon>
        <taxon>Omphalotaceae</taxon>
        <taxon>Lentinula</taxon>
    </lineage>
</organism>
<accession>A0AA38U546</accession>
<sequence>MRRRPQLLSLPNELLHFIIEYIAYNPILPLSPASYTQRKSRTLFKSASPDLLALSVVGRQPRRLCLPFLFANAEIQHQQHLEKLKEHLAVLSRYIKTLLISSFEPLHGIQHVIPQLKRLRYVDLLRCHAKPGTLDLLRMILAHPNVTVLVHDLPDESMCEVDLSKVILNDRTEWEISPTLQKYLDQGMRLMCLELLNPDSLDDQQLTSKSFPGLTEIQIHTDTIKPISFSWLSELSSTHSTLNELWLLDGCGNYFPRHIPPFVSPSSDQEKDLKTLYYAIQNVGFRRAIGQSSQEWYVMGLALIMRTIWAGLSPIKVLKLVASSFPKLENLALNLSRDAREAMYDVNDLTHALAQLSSLRVVHLDCFYMRLIFGSEDEKRISLLQGDIVTCELLVDRVERALLLLASRLAQQVRSLDFIYIHDMGFDYDKSGTVRYNWYFSGWLRVLTSNRDVGGKLERR</sequence>
<proteinExistence type="predicted"/>
<protein>
    <submittedName>
        <fullName evidence="1">Uncharacterized protein</fullName>
    </submittedName>
</protein>
<keyword evidence="2" id="KW-1185">Reference proteome</keyword>
<reference evidence="1" key="1">
    <citation type="submission" date="2022-08" db="EMBL/GenBank/DDBJ databases">
        <authorList>
            <consortium name="DOE Joint Genome Institute"/>
            <person name="Min B."/>
            <person name="Riley R."/>
            <person name="Sierra-Patev S."/>
            <person name="Naranjo-Ortiz M."/>
            <person name="Looney B."/>
            <person name="Konkel Z."/>
            <person name="Slot J.C."/>
            <person name="Sakamoto Y."/>
            <person name="Steenwyk J.L."/>
            <person name="Rokas A."/>
            <person name="Carro J."/>
            <person name="Camarero S."/>
            <person name="Ferreira P."/>
            <person name="Molpeceres G."/>
            <person name="Ruiz-Duenas F.J."/>
            <person name="Serrano A."/>
            <person name="Henrissat B."/>
            <person name="Drula E."/>
            <person name="Hughes K.W."/>
            <person name="Mata J.L."/>
            <person name="Ishikawa N.K."/>
            <person name="Vargas-Isla R."/>
            <person name="Ushijima S."/>
            <person name="Smith C.A."/>
            <person name="Ahrendt S."/>
            <person name="Andreopoulos W."/>
            <person name="He G."/>
            <person name="Labutti K."/>
            <person name="Lipzen A."/>
            <person name="Ng V."/>
            <person name="Sandor L."/>
            <person name="Barry K."/>
            <person name="Martinez A.T."/>
            <person name="Xiao Y."/>
            <person name="Gibbons J.G."/>
            <person name="Terashima K."/>
            <person name="Hibbett D.S."/>
            <person name="Grigoriev I.V."/>
        </authorList>
    </citation>
    <scope>NUCLEOTIDE SEQUENCE</scope>
    <source>
        <strain evidence="1">TFB9207</strain>
    </source>
</reference>
<name>A0AA38U546_9AGAR</name>
<dbReference type="Proteomes" id="UP001163846">
    <property type="component" value="Unassembled WGS sequence"/>
</dbReference>
<comment type="caution">
    <text evidence="1">The sequence shown here is derived from an EMBL/GenBank/DDBJ whole genome shotgun (WGS) entry which is preliminary data.</text>
</comment>
<gene>
    <name evidence="1" type="ORF">F5878DRAFT_453519</name>
</gene>
<dbReference type="AlphaFoldDB" id="A0AA38U546"/>